<dbReference type="Proteomes" id="UP000177122">
    <property type="component" value="Unassembled WGS sequence"/>
</dbReference>
<gene>
    <name evidence="2" type="ORF">A2845_05895</name>
</gene>
<sequence>MFKKGFKTWCERASISTRRQLGLQSFDPIDLYKVAAIVEADIKYPKDVPGLDKKFLKILTEEDPDSWSAITIKIKQKIVIILNSAHTKARQMSSLGHELSHLIIGHPASKTGISADGLLITGFDRLQEDEAGWLSGCLLLPHDACQYIKKTKMDQSSAQRHYGISADMYTYRMNASGVNRLWTPKVSSIKAK</sequence>
<dbReference type="Gene3D" id="1.10.10.2910">
    <property type="match status" value="1"/>
</dbReference>
<evidence type="ECO:0000259" key="1">
    <source>
        <dbReference type="Pfam" id="PF06114"/>
    </source>
</evidence>
<protein>
    <recommendedName>
        <fullName evidence="1">IrrE N-terminal-like domain-containing protein</fullName>
    </recommendedName>
</protein>
<dbReference type="Pfam" id="PF06114">
    <property type="entry name" value="Peptidase_M78"/>
    <property type="match status" value="1"/>
</dbReference>
<name>A0A1G2CXT8_9BACT</name>
<reference evidence="2 3" key="1">
    <citation type="journal article" date="2016" name="Nat. Commun.">
        <title>Thousands of microbial genomes shed light on interconnected biogeochemical processes in an aquifer system.</title>
        <authorList>
            <person name="Anantharaman K."/>
            <person name="Brown C.T."/>
            <person name="Hug L.A."/>
            <person name="Sharon I."/>
            <person name="Castelle C.J."/>
            <person name="Probst A.J."/>
            <person name="Thomas B.C."/>
            <person name="Singh A."/>
            <person name="Wilkins M.J."/>
            <person name="Karaoz U."/>
            <person name="Brodie E.L."/>
            <person name="Williams K.H."/>
            <person name="Hubbard S.S."/>
            <person name="Banfield J.F."/>
        </authorList>
    </citation>
    <scope>NUCLEOTIDE SEQUENCE [LARGE SCALE GENOMIC DNA]</scope>
</reference>
<evidence type="ECO:0000313" key="3">
    <source>
        <dbReference type="Proteomes" id="UP000177122"/>
    </source>
</evidence>
<comment type="caution">
    <text evidence="2">The sequence shown here is derived from an EMBL/GenBank/DDBJ whole genome shotgun (WGS) entry which is preliminary data.</text>
</comment>
<proteinExistence type="predicted"/>
<dbReference type="EMBL" id="MHLI01000010">
    <property type="protein sequence ID" value="OGZ05510.1"/>
    <property type="molecule type" value="Genomic_DNA"/>
</dbReference>
<evidence type="ECO:0000313" key="2">
    <source>
        <dbReference type="EMBL" id="OGZ05510.1"/>
    </source>
</evidence>
<dbReference type="AlphaFoldDB" id="A0A1G2CXT8"/>
<accession>A0A1G2CXT8</accession>
<dbReference type="InterPro" id="IPR010359">
    <property type="entry name" value="IrrE_HExxH"/>
</dbReference>
<feature type="domain" description="IrrE N-terminal-like" evidence="1">
    <location>
        <begin position="78"/>
        <end position="173"/>
    </location>
</feature>
<organism evidence="2 3">
    <name type="scientific">Candidatus Lloydbacteria bacterium RIFCSPHIGHO2_01_FULL_49_22</name>
    <dbReference type="NCBI Taxonomy" id="1798658"/>
    <lineage>
        <taxon>Bacteria</taxon>
        <taxon>Candidatus Lloydiibacteriota</taxon>
    </lineage>
</organism>